<sequence length="216" mass="24472">MNFSGISNGYNNDEFTTTLPFTITFSILLIIVLVIGIIGNSLVIYVVLNYGKLKTVTNTYLLHLAISDLIFLSGVPFLVAVMITKYWIFGYFLCKLFFLTQGVNQYTSIMILALLAFDSEIFRSSFKRVCCIKDSNDPDELTNKQNLLMNNLNKSKKIQIKLPTSLHNNNLIRRATKKSQCINLDPPDKQQPLRRNSSIFTSEKSICSEKSVCSET</sequence>
<feature type="transmembrane region" description="Helical" evidence="9">
    <location>
        <begin position="60"/>
        <end position="83"/>
    </location>
</feature>
<dbReference type="AlphaFoldDB" id="A0A813V6U9"/>
<dbReference type="Proteomes" id="UP000677228">
    <property type="component" value="Unassembled WGS sequence"/>
</dbReference>
<dbReference type="EMBL" id="CAJNOQ010000738">
    <property type="protein sequence ID" value="CAF0833484.1"/>
    <property type="molecule type" value="Genomic_DNA"/>
</dbReference>
<accession>A0A813V6U9</accession>
<keyword evidence="2" id="KW-1003">Cell membrane</keyword>
<dbReference type="Gene3D" id="1.20.1070.10">
    <property type="entry name" value="Rhodopsin 7-helix transmembrane proteins"/>
    <property type="match status" value="1"/>
</dbReference>
<feature type="domain" description="G-protein coupled receptors family 1 profile" evidence="10">
    <location>
        <begin position="39"/>
        <end position="118"/>
    </location>
</feature>
<evidence type="ECO:0000256" key="5">
    <source>
        <dbReference type="ARBA" id="ARBA00023040"/>
    </source>
</evidence>
<evidence type="ECO:0000313" key="11">
    <source>
        <dbReference type="EMBL" id="CAF0833484.1"/>
    </source>
</evidence>
<keyword evidence="5" id="KW-0297">G-protein coupled receptor</keyword>
<dbReference type="EMBL" id="CAJOBC010000738">
    <property type="protein sequence ID" value="CAF3620582.1"/>
    <property type="molecule type" value="Genomic_DNA"/>
</dbReference>
<evidence type="ECO:0000256" key="4">
    <source>
        <dbReference type="ARBA" id="ARBA00022989"/>
    </source>
</evidence>
<evidence type="ECO:0000313" key="13">
    <source>
        <dbReference type="EMBL" id="CAF3620582.1"/>
    </source>
</evidence>
<evidence type="ECO:0000256" key="3">
    <source>
        <dbReference type="ARBA" id="ARBA00022692"/>
    </source>
</evidence>
<dbReference type="GO" id="GO:0042277">
    <property type="term" value="F:peptide binding"/>
    <property type="evidence" value="ECO:0007669"/>
    <property type="project" value="TreeGrafter"/>
</dbReference>
<comment type="caution">
    <text evidence="11">The sequence shown here is derived from an EMBL/GenBank/DDBJ whole genome shotgun (WGS) entry which is preliminary data.</text>
</comment>
<keyword evidence="3 9" id="KW-0812">Transmembrane</keyword>
<feature type="transmembrane region" description="Helical" evidence="9">
    <location>
        <begin position="89"/>
        <end position="117"/>
    </location>
</feature>
<reference evidence="11" key="1">
    <citation type="submission" date="2021-02" db="EMBL/GenBank/DDBJ databases">
        <authorList>
            <person name="Nowell W R."/>
        </authorList>
    </citation>
    <scope>NUCLEOTIDE SEQUENCE</scope>
</reference>
<dbReference type="GO" id="GO:0004930">
    <property type="term" value="F:G protein-coupled receptor activity"/>
    <property type="evidence" value="ECO:0007669"/>
    <property type="project" value="UniProtKB-KW"/>
</dbReference>
<dbReference type="InterPro" id="IPR017452">
    <property type="entry name" value="GPCR_Rhodpsn_7TM"/>
</dbReference>
<dbReference type="Pfam" id="PF00001">
    <property type="entry name" value="7tm_1"/>
    <property type="match status" value="1"/>
</dbReference>
<evidence type="ECO:0000313" key="12">
    <source>
        <dbReference type="EMBL" id="CAF1088681.1"/>
    </source>
</evidence>
<dbReference type="Proteomes" id="UP000682733">
    <property type="component" value="Unassembled WGS sequence"/>
</dbReference>
<evidence type="ECO:0000313" key="15">
    <source>
        <dbReference type="Proteomes" id="UP000663829"/>
    </source>
</evidence>
<gene>
    <name evidence="11" type="ORF">GPM918_LOCUS5180</name>
    <name evidence="12" type="ORF">OVA965_LOCUS18704</name>
    <name evidence="13" type="ORF">SRO942_LOCUS5180</name>
    <name evidence="14" type="ORF">TMI583_LOCUS18716</name>
</gene>
<dbReference type="SUPFAM" id="SSF81321">
    <property type="entry name" value="Family A G protein-coupled receptor-like"/>
    <property type="match status" value="1"/>
</dbReference>
<dbReference type="GO" id="GO:0005886">
    <property type="term" value="C:plasma membrane"/>
    <property type="evidence" value="ECO:0007669"/>
    <property type="project" value="UniProtKB-SubCell"/>
</dbReference>
<evidence type="ECO:0000313" key="14">
    <source>
        <dbReference type="EMBL" id="CAF3850380.1"/>
    </source>
</evidence>
<comment type="subcellular location">
    <subcellularLocation>
        <location evidence="1">Cell membrane</location>
        <topology evidence="1">Multi-pass membrane protein</topology>
    </subcellularLocation>
</comment>
<evidence type="ECO:0000259" key="10">
    <source>
        <dbReference type="PROSITE" id="PS50262"/>
    </source>
</evidence>
<proteinExistence type="predicted"/>
<evidence type="ECO:0000256" key="7">
    <source>
        <dbReference type="ARBA" id="ARBA00023170"/>
    </source>
</evidence>
<dbReference type="EMBL" id="CAJNOK010009384">
    <property type="protein sequence ID" value="CAF1088681.1"/>
    <property type="molecule type" value="Genomic_DNA"/>
</dbReference>
<dbReference type="OrthoDB" id="6076970at2759"/>
<keyword evidence="4 9" id="KW-1133">Transmembrane helix</keyword>
<evidence type="ECO:0000256" key="9">
    <source>
        <dbReference type="SAM" id="Phobius"/>
    </source>
</evidence>
<dbReference type="GO" id="GO:0043005">
    <property type="term" value="C:neuron projection"/>
    <property type="evidence" value="ECO:0007669"/>
    <property type="project" value="TreeGrafter"/>
</dbReference>
<keyword evidence="8" id="KW-0807">Transducer</keyword>
<dbReference type="PANTHER" id="PTHR24229">
    <property type="entry name" value="NEUROPEPTIDES RECEPTOR"/>
    <property type="match status" value="1"/>
</dbReference>
<evidence type="ECO:0000256" key="1">
    <source>
        <dbReference type="ARBA" id="ARBA00004651"/>
    </source>
</evidence>
<evidence type="ECO:0000256" key="6">
    <source>
        <dbReference type="ARBA" id="ARBA00023136"/>
    </source>
</evidence>
<keyword evidence="7" id="KW-0675">Receptor</keyword>
<keyword evidence="6 9" id="KW-0472">Membrane</keyword>
<name>A0A813V6U9_9BILA</name>
<dbReference type="PRINTS" id="PR00237">
    <property type="entry name" value="GPCRRHODOPSN"/>
</dbReference>
<organism evidence="11 15">
    <name type="scientific">Didymodactylos carnosus</name>
    <dbReference type="NCBI Taxonomy" id="1234261"/>
    <lineage>
        <taxon>Eukaryota</taxon>
        <taxon>Metazoa</taxon>
        <taxon>Spiralia</taxon>
        <taxon>Gnathifera</taxon>
        <taxon>Rotifera</taxon>
        <taxon>Eurotatoria</taxon>
        <taxon>Bdelloidea</taxon>
        <taxon>Philodinida</taxon>
        <taxon>Philodinidae</taxon>
        <taxon>Didymodactylos</taxon>
    </lineage>
</organism>
<dbReference type="PANTHER" id="PTHR24229:SF40">
    <property type="entry name" value="ALLATOSTATIN C RECEPTOR 1-RELATED"/>
    <property type="match status" value="1"/>
</dbReference>
<dbReference type="Proteomes" id="UP000663829">
    <property type="component" value="Unassembled WGS sequence"/>
</dbReference>
<dbReference type="Proteomes" id="UP000681722">
    <property type="component" value="Unassembled WGS sequence"/>
</dbReference>
<dbReference type="PROSITE" id="PS50262">
    <property type="entry name" value="G_PROTEIN_RECEP_F1_2"/>
    <property type="match status" value="1"/>
</dbReference>
<keyword evidence="15" id="KW-1185">Reference proteome</keyword>
<feature type="transmembrane region" description="Helical" evidence="9">
    <location>
        <begin position="20"/>
        <end position="48"/>
    </location>
</feature>
<evidence type="ECO:0000256" key="2">
    <source>
        <dbReference type="ARBA" id="ARBA00022475"/>
    </source>
</evidence>
<protein>
    <recommendedName>
        <fullName evidence="10">G-protein coupled receptors family 1 profile domain-containing protein</fullName>
    </recommendedName>
</protein>
<dbReference type="EMBL" id="CAJOBA010009401">
    <property type="protein sequence ID" value="CAF3850380.1"/>
    <property type="molecule type" value="Genomic_DNA"/>
</dbReference>
<evidence type="ECO:0000256" key="8">
    <source>
        <dbReference type="ARBA" id="ARBA00023224"/>
    </source>
</evidence>
<dbReference type="InterPro" id="IPR000276">
    <property type="entry name" value="GPCR_Rhodpsn"/>
</dbReference>